<organism evidence="2 3">
    <name type="scientific">Alteraurantiacibacter palmitatis</name>
    <dbReference type="NCBI Taxonomy" id="2054628"/>
    <lineage>
        <taxon>Bacteria</taxon>
        <taxon>Pseudomonadati</taxon>
        <taxon>Pseudomonadota</taxon>
        <taxon>Alphaproteobacteria</taxon>
        <taxon>Sphingomonadales</taxon>
        <taxon>Erythrobacteraceae</taxon>
        <taxon>Alteraurantiacibacter</taxon>
    </lineage>
</organism>
<sequence length="396" mass="42132">MTGHACDMVIAGGGLAGGLIALAVAKRHPDMTLRLVEAGPTPGGNHRWSVFSSDLTGEGHDLLSPVAQTVWDAGNEVAFPGHARRLAAPYRSIASADFAAALHRELPQGAIQCNAPIAALDAGGVTLADGTRIDAGKVIDARGALPSAHLNGGWQVFMGRHIATDVPHGLTRPIIMDASVEQLGGYRFVYVLPLAPDELFVEDTYYQDTPDLDEGELSARIDAHCAARGWTGREIGRETGVLPVITGGDPAAYLAEARVEGVALAGARGLFVHPLTSYTLPFAVQTALAIARHAHLPASQLAQKLEARSLGHWQATGFYRLLGTMLFGAAEPAERVRIFERFYRLPEPLIERFYAGQSTLADMARVLVGKPPVPVGRALSALTSDRPPLLFSNRKA</sequence>
<dbReference type="SUPFAM" id="SSF51905">
    <property type="entry name" value="FAD/NAD(P)-binding domain"/>
    <property type="match status" value="1"/>
</dbReference>
<comment type="similarity">
    <text evidence="1">Belongs to the lycopene cyclase family.</text>
</comment>
<dbReference type="EMBL" id="JBHRST010000004">
    <property type="protein sequence ID" value="MFC3096822.1"/>
    <property type="molecule type" value="Genomic_DNA"/>
</dbReference>
<evidence type="ECO:0000313" key="3">
    <source>
        <dbReference type="Proteomes" id="UP001595456"/>
    </source>
</evidence>
<dbReference type="NCBIfam" id="TIGR01790">
    <property type="entry name" value="carotene-cycl"/>
    <property type="match status" value="1"/>
</dbReference>
<proteinExistence type="inferred from homology"/>
<dbReference type="RefSeq" id="WP_336925718.1">
    <property type="nucleotide sequence ID" value="NZ_JBANRO010000005.1"/>
</dbReference>
<reference evidence="3" key="1">
    <citation type="journal article" date="2019" name="Int. J. Syst. Evol. Microbiol.">
        <title>The Global Catalogue of Microorganisms (GCM) 10K type strain sequencing project: providing services to taxonomists for standard genome sequencing and annotation.</title>
        <authorList>
            <consortium name="The Broad Institute Genomics Platform"/>
            <consortium name="The Broad Institute Genome Sequencing Center for Infectious Disease"/>
            <person name="Wu L."/>
            <person name="Ma J."/>
        </authorList>
    </citation>
    <scope>NUCLEOTIDE SEQUENCE [LARGE SCALE GENOMIC DNA]</scope>
    <source>
        <strain evidence="3">KCTC 52607</strain>
    </source>
</reference>
<evidence type="ECO:0000256" key="1">
    <source>
        <dbReference type="ARBA" id="ARBA00006599"/>
    </source>
</evidence>
<dbReference type="InterPro" id="IPR036188">
    <property type="entry name" value="FAD/NAD-bd_sf"/>
</dbReference>
<keyword evidence="2" id="KW-0413">Isomerase</keyword>
<dbReference type="NCBIfam" id="TIGR01789">
    <property type="entry name" value="lycopene_cycl"/>
    <property type="match status" value="1"/>
</dbReference>
<protein>
    <submittedName>
        <fullName evidence="2">Lycopene beta-cyclase CrtY</fullName>
        <ecNumber evidence="2">5.5.1.19</ecNumber>
    </submittedName>
</protein>
<keyword evidence="3" id="KW-1185">Reference proteome</keyword>
<dbReference type="Pfam" id="PF05834">
    <property type="entry name" value="Lycopene_cycl"/>
    <property type="match status" value="1"/>
</dbReference>
<gene>
    <name evidence="2" type="primary">crtY</name>
    <name evidence="2" type="ORF">ACFODU_03260</name>
</gene>
<dbReference type="Proteomes" id="UP001595456">
    <property type="component" value="Unassembled WGS sequence"/>
</dbReference>
<dbReference type="InterPro" id="IPR008461">
    <property type="entry name" value="CrtY"/>
</dbReference>
<comment type="caution">
    <text evidence="2">The sequence shown here is derived from an EMBL/GenBank/DDBJ whole genome shotgun (WGS) entry which is preliminary data.</text>
</comment>
<accession>A0ABV7E4W8</accession>
<evidence type="ECO:0000313" key="2">
    <source>
        <dbReference type="EMBL" id="MFC3096822.1"/>
    </source>
</evidence>
<dbReference type="EC" id="5.5.1.19" evidence="2"/>
<dbReference type="Gene3D" id="3.50.50.60">
    <property type="entry name" value="FAD/NAD(P)-binding domain"/>
    <property type="match status" value="1"/>
</dbReference>
<dbReference type="InterPro" id="IPR010108">
    <property type="entry name" value="Lycopene_cyclase_b/e"/>
</dbReference>
<dbReference type="GO" id="GO:0016853">
    <property type="term" value="F:isomerase activity"/>
    <property type="evidence" value="ECO:0007669"/>
    <property type="project" value="UniProtKB-KW"/>
</dbReference>
<name>A0ABV7E4W8_9SPHN</name>